<proteinExistence type="predicted"/>
<feature type="domain" description="Helicase ATP-binding" evidence="4">
    <location>
        <begin position="113"/>
        <end position="265"/>
    </location>
</feature>
<evidence type="ECO:0000259" key="5">
    <source>
        <dbReference type="PROSITE" id="PS51194"/>
    </source>
</evidence>
<organism evidence="6 7">
    <name type="scientific">Nicoliella spurrieriana</name>
    <dbReference type="NCBI Taxonomy" id="2925830"/>
    <lineage>
        <taxon>Bacteria</taxon>
        <taxon>Bacillati</taxon>
        <taxon>Bacillota</taxon>
        <taxon>Bacilli</taxon>
        <taxon>Lactobacillales</taxon>
        <taxon>Lactobacillaceae</taxon>
        <taxon>Nicoliella</taxon>
    </lineage>
</organism>
<dbReference type="InterPro" id="IPR011545">
    <property type="entry name" value="DEAD/DEAH_box_helicase_dom"/>
</dbReference>
<keyword evidence="6" id="KW-0378">Hydrolase</keyword>
<dbReference type="KEGG" id="lbe:MOO44_02085"/>
<dbReference type="Pfam" id="PF00271">
    <property type="entry name" value="Helicase_C"/>
    <property type="match status" value="1"/>
</dbReference>
<evidence type="ECO:0000313" key="7">
    <source>
        <dbReference type="Proteomes" id="UP000831181"/>
    </source>
</evidence>
<dbReference type="GO" id="GO:0003677">
    <property type="term" value="F:DNA binding"/>
    <property type="evidence" value="ECO:0007669"/>
    <property type="project" value="UniProtKB-KW"/>
</dbReference>
<dbReference type="CDD" id="cd18785">
    <property type="entry name" value="SF2_C"/>
    <property type="match status" value="1"/>
</dbReference>
<dbReference type="PANTHER" id="PTHR30580">
    <property type="entry name" value="PRIMOSOMAL PROTEIN N"/>
    <property type="match status" value="1"/>
</dbReference>
<dbReference type="InterPro" id="IPR027417">
    <property type="entry name" value="P-loop_NTPase"/>
</dbReference>
<dbReference type="InterPro" id="IPR014001">
    <property type="entry name" value="Helicase_ATP-bd"/>
</dbReference>
<dbReference type="Pfam" id="PF00270">
    <property type="entry name" value="DEAD"/>
    <property type="match status" value="1"/>
</dbReference>
<keyword evidence="6" id="KW-0347">Helicase</keyword>
<dbReference type="GO" id="GO:0043138">
    <property type="term" value="F:3'-5' DNA helicase activity"/>
    <property type="evidence" value="ECO:0007669"/>
    <property type="project" value="TreeGrafter"/>
</dbReference>
<dbReference type="PANTHER" id="PTHR30580:SF1">
    <property type="entry name" value="COMF OPERON PROTEIN 1"/>
    <property type="match status" value="1"/>
</dbReference>
<dbReference type="SMART" id="SM00490">
    <property type="entry name" value="HELICc"/>
    <property type="match status" value="1"/>
</dbReference>
<dbReference type="GO" id="GO:0006302">
    <property type="term" value="P:double-strand break repair"/>
    <property type="evidence" value="ECO:0007669"/>
    <property type="project" value="TreeGrafter"/>
</dbReference>
<evidence type="ECO:0000256" key="2">
    <source>
        <dbReference type="ARBA" id="ARBA00022840"/>
    </source>
</evidence>
<dbReference type="Gene3D" id="3.40.50.300">
    <property type="entry name" value="P-loop containing nucleotide triphosphate hydrolases"/>
    <property type="match status" value="2"/>
</dbReference>
<reference evidence="6" key="1">
    <citation type="journal article" date="2022" name="Int. J. Syst. Evol. Microbiol.">
        <title>Apilactobacillus apisilvae sp. nov., Nicolia spurrieriana gen. nov. sp. nov., Bombilactobacillus folatiphilus sp. nov. and Bombilactobacillus thymidiniphilus sp. nov., four new lactic acid bacterial isolates from stingless bees Tetragonula carbonaria and Austroplebeia australis.</title>
        <authorList>
            <person name="Oliphant S.A."/>
            <person name="Watson-Haigh N.S."/>
            <person name="Sumby K.M."/>
            <person name="Gardner J."/>
            <person name="Groom S."/>
            <person name="Jiranek V."/>
        </authorList>
    </citation>
    <scope>NUCLEOTIDE SEQUENCE</scope>
    <source>
        <strain evidence="6">SGEP1_A5</strain>
    </source>
</reference>
<dbReference type="Proteomes" id="UP000831181">
    <property type="component" value="Chromosome"/>
</dbReference>
<sequence>MITKINELYGRQINTFEIDAAVLDATGLKTRPAIKKLNGQIECQRCGMRTDCQSSALPGNHFYCPECINLGRMVSNCDLAYANEPNQFEPPNNPLTWQGRLTTDQLQCSNTIIDHFQRRKAHLLWAVTGAGKTEMLFPGIKWALQNRLRIAIASPRVDVCIELFPRIKEAFATTPMILLHGRQSEKYQYSQLTICTTHQLLRFYRAFDILIIDEVDSFPYAQDAGLHYAVDNAIKPDGARLFLTATPSADLLKLVRQKQLSISYLPLRFHRHLLPQIKRRYVPYWREKLTKGKLPRRLIDLVRMKVRTNQRFLLFVPHVRDLKPVAEVLAKVLPDTAQFMTVHSEDPHRLTKVTAMRELHLVFLITTTILERGVTFPGIDVIVLGADEDIFSTPALVQIAGRVGRKADRPFGDVDFFIHSNAKNVAGAVRQIAHMNRLGAQKLNHE</sequence>
<dbReference type="EMBL" id="CP093361">
    <property type="protein sequence ID" value="UQS86987.1"/>
    <property type="molecule type" value="Genomic_DNA"/>
</dbReference>
<dbReference type="RefSeq" id="WP_260116789.1">
    <property type="nucleotide sequence ID" value="NZ_CP093361.1"/>
</dbReference>
<keyword evidence="3" id="KW-0238">DNA-binding</keyword>
<dbReference type="AlphaFoldDB" id="A0A976X5X5"/>
<gene>
    <name evidence="6" type="ORF">MOO44_02085</name>
</gene>
<feature type="domain" description="Helicase C-terminal" evidence="5">
    <location>
        <begin position="300"/>
        <end position="446"/>
    </location>
</feature>
<dbReference type="GO" id="GO:0006310">
    <property type="term" value="P:DNA recombination"/>
    <property type="evidence" value="ECO:0007669"/>
    <property type="project" value="TreeGrafter"/>
</dbReference>
<evidence type="ECO:0000256" key="1">
    <source>
        <dbReference type="ARBA" id="ARBA00022741"/>
    </source>
</evidence>
<accession>A0A976X5X5</accession>
<evidence type="ECO:0000256" key="3">
    <source>
        <dbReference type="ARBA" id="ARBA00023125"/>
    </source>
</evidence>
<protein>
    <submittedName>
        <fullName evidence="6">DEAD/DEAH box helicase family protein</fullName>
    </submittedName>
</protein>
<keyword evidence="2" id="KW-0067">ATP-binding</keyword>
<dbReference type="CDD" id="cd17925">
    <property type="entry name" value="DEXDc_ComFA"/>
    <property type="match status" value="1"/>
</dbReference>
<dbReference type="PROSITE" id="PS51192">
    <property type="entry name" value="HELICASE_ATP_BIND_1"/>
    <property type="match status" value="1"/>
</dbReference>
<dbReference type="InterPro" id="IPR001650">
    <property type="entry name" value="Helicase_C-like"/>
</dbReference>
<name>A0A976X5X5_9LACO</name>
<dbReference type="GO" id="GO:0006270">
    <property type="term" value="P:DNA replication initiation"/>
    <property type="evidence" value="ECO:0007669"/>
    <property type="project" value="TreeGrafter"/>
</dbReference>
<dbReference type="PROSITE" id="PS51194">
    <property type="entry name" value="HELICASE_CTER"/>
    <property type="match status" value="1"/>
</dbReference>
<keyword evidence="1" id="KW-0547">Nucleotide-binding</keyword>
<dbReference type="SMART" id="SM00487">
    <property type="entry name" value="DEXDc"/>
    <property type="match status" value="1"/>
</dbReference>
<dbReference type="GO" id="GO:0005524">
    <property type="term" value="F:ATP binding"/>
    <property type="evidence" value="ECO:0007669"/>
    <property type="project" value="UniProtKB-KW"/>
</dbReference>
<keyword evidence="7" id="KW-1185">Reference proteome</keyword>
<dbReference type="SUPFAM" id="SSF52540">
    <property type="entry name" value="P-loop containing nucleoside triphosphate hydrolases"/>
    <property type="match status" value="1"/>
</dbReference>
<evidence type="ECO:0000259" key="4">
    <source>
        <dbReference type="PROSITE" id="PS51192"/>
    </source>
</evidence>
<evidence type="ECO:0000313" key="6">
    <source>
        <dbReference type="EMBL" id="UQS86987.1"/>
    </source>
</evidence>